<dbReference type="EMBL" id="JAUIZM010000011">
    <property type="protein sequence ID" value="KAK1357422.1"/>
    <property type="molecule type" value="Genomic_DNA"/>
</dbReference>
<evidence type="ECO:0000313" key="2">
    <source>
        <dbReference type="EMBL" id="KAK1357422.1"/>
    </source>
</evidence>
<evidence type="ECO:0000313" key="3">
    <source>
        <dbReference type="Proteomes" id="UP001237642"/>
    </source>
</evidence>
<reference evidence="2" key="1">
    <citation type="submission" date="2023-02" db="EMBL/GenBank/DDBJ databases">
        <title>Genome of toxic invasive species Heracleum sosnowskyi carries increased number of genes despite the absence of recent whole-genome duplications.</title>
        <authorList>
            <person name="Schelkunov M."/>
            <person name="Shtratnikova V."/>
            <person name="Makarenko M."/>
            <person name="Klepikova A."/>
            <person name="Omelchenko D."/>
            <person name="Novikova G."/>
            <person name="Obukhova E."/>
            <person name="Bogdanov V."/>
            <person name="Penin A."/>
            <person name="Logacheva M."/>
        </authorList>
    </citation>
    <scope>NUCLEOTIDE SEQUENCE</scope>
    <source>
        <strain evidence="2">Hsosn_3</strain>
        <tissue evidence="2">Leaf</tissue>
    </source>
</reference>
<protein>
    <recommendedName>
        <fullName evidence="4">Reverse transcriptase domain-containing protein</fullName>
    </recommendedName>
</protein>
<sequence>MDSRDYEDRRGKQTEDLIHIPLVPGEPDKVTYIGALLPEPWKGKIISFLQENEDVFAWTVADMPGIDPQSITHKLNVDPERKTVKQKKRNFAPERQEAINQEVDKLLEA</sequence>
<evidence type="ECO:0008006" key="4">
    <source>
        <dbReference type="Google" id="ProtNLM"/>
    </source>
</evidence>
<dbReference type="Gene3D" id="3.10.10.10">
    <property type="entry name" value="HIV Type 1 Reverse Transcriptase, subunit A, domain 1"/>
    <property type="match status" value="1"/>
</dbReference>
<proteinExistence type="predicted"/>
<accession>A0AAD8M2S6</accession>
<keyword evidence="3" id="KW-1185">Reference proteome</keyword>
<feature type="region of interest" description="Disordered" evidence="1">
    <location>
        <begin position="78"/>
        <end position="97"/>
    </location>
</feature>
<dbReference type="AlphaFoldDB" id="A0AAD8M2S6"/>
<gene>
    <name evidence="2" type="ORF">POM88_050678</name>
</gene>
<comment type="caution">
    <text evidence="2">The sequence shown here is derived from an EMBL/GenBank/DDBJ whole genome shotgun (WGS) entry which is preliminary data.</text>
</comment>
<organism evidence="2 3">
    <name type="scientific">Heracleum sosnowskyi</name>
    <dbReference type="NCBI Taxonomy" id="360622"/>
    <lineage>
        <taxon>Eukaryota</taxon>
        <taxon>Viridiplantae</taxon>
        <taxon>Streptophyta</taxon>
        <taxon>Embryophyta</taxon>
        <taxon>Tracheophyta</taxon>
        <taxon>Spermatophyta</taxon>
        <taxon>Magnoliopsida</taxon>
        <taxon>eudicotyledons</taxon>
        <taxon>Gunneridae</taxon>
        <taxon>Pentapetalae</taxon>
        <taxon>asterids</taxon>
        <taxon>campanulids</taxon>
        <taxon>Apiales</taxon>
        <taxon>Apiaceae</taxon>
        <taxon>Apioideae</taxon>
        <taxon>apioid superclade</taxon>
        <taxon>Tordylieae</taxon>
        <taxon>Tordyliinae</taxon>
        <taxon>Heracleum</taxon>
    </lineage>
</organism>
<name>A0AAD8M2S6_9APIA</name>
<dbReference type="Proteomes" id="UP001237642">
    <property type="component" value="Unassembled WGS sequence"/>
</dbReference>
<evidence type="ECO:0000256" key="1">
    <source>
        <dbReference type="SAM" id="MobiDB-lite"/>
    </source>
</evidence>
<reference evidence="2" key="2">
    <citation type="submission" date="2023-05" db="EMBL/GenBank/DDBJ databases">
        <authorList>
            <person name="Schelkunov M.I."/>
        </authorList>
    </citation>
    <scope>NUCLEOTIDE SEQUENCE</scope>
    <source>
        <strain evidence="2">Hsosn_3</strain>
        <tissue evidence="2">Leaf</tissue>
    </source>
</reference>